<dbReference type="RefSeq" id="WP_113958111.1">
    <property type="nucleotide sequence ID" value="NZ_QNRR01000002.1"/>
</dbReference>
<dbReference type="Pfam" id="PF25275">
    <property type="entry name" value="Golvesin_C"/>
    <property type="match status" value="1"/>
</dbReference>
<dbReference type="Gene3D" id="3.50.50.60">
    <property type="entry name" value="FAD/NAD(P)-binding domain"/>
    <property type="match status" value="1"/>
</dbReference>
<keyword evidence="7" id="KW-0732">Signal</keyword>
<evidence type="ECO:0000256" key="7">
    <source>
        <dbReference type="SAM" id="SignalP"/>
    </source>
</evidence>
<evidence type="ECO:0000256" key="3">
    <source>
        <dbReference type="ARBA" id="ARBA00023002"/>
    </source>
</evidence>
<dbReference type="Proteomes" id="UP000253426">
    <property type="component" value="Unassembled WGS sequence"/>
</dbReference>
<feature type="region of interest" description="Disordered" evidence="6">
    <location>
        <begin position="569"/>
        <end position="588"/>
    </location>
</feature>
<evidence type="ECO:0000313" key="10">
    <source>
        <dbReference type="Proteomes" id="UP000253426"/>
    </source>
</evidence>
<dbReference type="InterPro" id="IPR033803">
    <property type="entry name" value="CBD-like_Golvesin-Xly"/>
</dbReference>
<dbReference type="SUPFAM" id="SSF51905">
    <property type="entry name" value="FAD/NAD(P)-binding domain"/>
    <property type="match status" value="1"/>
</dbReference>
<evidence type="ECO:0000256" key="1">
    <source>
        <dbReference type="ARBA" id="ARBA00022485"/>
    </source>
</evidence>
<evidence type="ECO:0000313" key="9">
    <source>
        <dbReference type="EMBL" id="RBP45749.1"/>
    </source>
</evidence>
<keyword evidence="1" id="KW-0004">4Fe-4S</keyword>
<dbReference type="GO" id="GO:0016491">
    <property type="term" value="F:oxidoreductase activity"/>
    <property type="evidence" value="ECO:0007669"/>
    <property type="project" value="UniProtKB-KW"/>
</dbReference>
<evidence type="ECO:0000256" key="4">
    <source>
        <dbReference type="ARBA" id="ARBA00023004"/>
    </source>
</evidence>
<proteinExistence type="predicted"/>
<keyword evidence="2" id="KW-0479">Metal-binding</keyword>
<reference evidence="9 10" key="1">
    <citation type="submission" date="2018-06" db="EMBL/GenBank/DDBJ databases">
        <title>Genomic Encyclopedia of Type Strains, Phase IV (KMG-IV): sequencing the most valuable type-strain genomes for metagenomic binning, comparative biology and taxonomic classification.</title>
        <authorList>
            <person name="Goeker M."/>
        </authorList>
    </citation>
    <scope>NUCLEOTIDE SEQUENCE [LARGE SCALE GENOMIC DNA]</scope>
    <source>
        <strain evidence="9 10">DSM 25532</strain>
    </source>
</reference>
<dbReference type="PANTHER" id="PTHR43498:SF1">
    <property type="entry name" value="COB--COM HETERODISULFIDE REDUCTASE IRON-SULFUR SUBUNIT A"/>
    <property type="match status" value="1"/>
</dbReference>
<accession>A0A366HR88</accession>
<protein>
    <submittedName>
        <fullName evidence="9">FAD dependent oxidoreductase</fullName>
    </submittedName>
</protein>
<dbReference type="GO" id="GO:0046872">
    <property type="term" value="F:metal ion binding"/>
    <property type="evidence" value="ECO:0007669"/>
    <property type="project" value="UniProtKB-KW"/>
</dbReference>
<keyword evidence="5" id="KW-0411">Iron-sulfur</keyword>
<keyword evidence="3" id="KW-0560">Oxidoreductase</keyword>
<dbReference type="AlphaFoldDB" id="A0A366HR88"/>
<organism evidence="9 10">
    <name type="scientific">Roseimicrobium gellanilyticum</name>
    <dbReference type="NCBI Taxonomy" id="748857"/>
    <lineage>
        <taxon>Bacteria</taxon>
        <taxon>Pseudomonadati</taxon>
        <taxon>Verrucomicrobiota</taxon>
        <taxon>Verrucomicrobiia</taxon>
        <taxon>Verrucomicrobiales</taxon>
        <taxon>Verrucomicrobiaceae</taxon>
        <taxon>Roseimicrobium</taxon>
    </lineage>
</organism>
<dbReference type="EMBL" id="QNRR01000002">
    <property type="protein sequence ID" value="RBP45749.1"/>
    <property type="molecule type" value="Genomic_DNA"/>
</dbReference>
<dbReference type="PANTHER" id="PTHR43498">
    <property type="entry name" value="FERREDOXIN:COB-COM HETERODISULFIDE REDUCTASE SUBUNIT A"/>
    <property type="match status" value="1"/>
</dbReference>
<feature type="chain" id="PRO_5016719803" evidence="7">
    <location>
        <begin position="23"/>
        <end position="683"/>
    </location>
</feature>
<gene>
    <name evidence="9" type="ORF">DES53_102131</name>
</gene>
<comment type="caution">
    <text evidence="9">The sequence shown here is derived from an EMBL/GenBank/DDBJ whole genome shotgun (WGS) entry which is preliminary data.</text>
</comment>
<dbReference type="InterPro" id="IPR036188">
    <property type="entry name" value="FAD/NAD-bd_sf"/>
</dbReference>
<dbReference type="Pfam" id="PF12831">
    <property type="entry name" value="FAD_oxidored"/>
    <property type="match status" value="1"/>
</dbReference>
<feature type="domain" description="Golvesin/Xly CBD-like" evidence="8">
    <location>
        <begin position="552"/>
        <end position="680"/>
    </location>
</feature>
<feature type="signal peptide" evidence="7">
    <location>
        <begin position="1"/>
        <end position="22"/>
    </location>
</feature>
<name>A0A366HR88_9BACT</name>
<evidence type="ECO:0000256" key="5">
    <source>
        <dbReference type="ARBA" id="ARBA00023014"/>
    </source>
</evidence>
<dbReference type="InterPro" id="IPR039650">
    <property type="entry name" value="HdrA-like"/>
</dbReference>
<keyword evidence="10" id="KW-1185">Reference proteome</keyword>
<evidence type="ECO:0000256" key="6">
    <source>
        <dbReference type="SAM" id="MobiDB-lite"/>
    </source>
</evidence>
<dbReference type="GO" id="GO:0051539">
    <property type="term" value="F:4 iron, 4 sulfur cluster binding"/>
    <property type="evidence" value="ECO:0007669"/>
    <property type="project" value="UniProtKB-KW"/>
</dbReference>
<evidence type="ECO:0000256" key="2">
    <source>
        <dbReference type="ARBA" id="ARBA00022723"/>
    </source>
</evidence>
<dbReference type="OrthoDB" id="178250at2"/>
<keyword evidence="4" id="KW-0408">Iron</keyword>
<sequence length="683" mass="75203">MKPAFLFLLVLGCLMMSAISHAAPEKTYDLVVYGGTPGGIACSIAAAREGKSVLLLETTKHLGGLTTGGLSHTDVGPRPEIIGGIAKEFFVKVDALYADPNRTASKDFWYQEPHIAEQAFTAMLQEAKVDVVFGSRVKNVEKKGARLSSLTTLDGRTYEGRLFVDASYEGDVMALAKVDYYVGREGRAAFDEPLAGFRPAPFRFREKEYMVSPDKKYTHGTPAKISAYGKDGKLLPGINTKWTEPGTADNKSQAYNFRVILTNNAANRVPIPKPVNYDPLRYEILARIIDAFPGVRYEKLVFLGALPNQKFDANASGLVQGTDHVGGNVDYPDADYATRDRIWQDHREYVQGFLWFLANDPRVPAELRAQASEYGLAKDEFTDNENWPYQLYVREARRMRGQYMMSQRDCQKAITKPDSIGMGAFILDSHAVQRLVDKEGYVIDEGNFDIPVRPYQIPYRSVTPKKEQCENLLVPVALSATHVTYGSIRMEPQFMILGHSTGVAAAMALEKNLPVQDIDIAALRTKLVAQGQVLELASLANLTLAENLPGIVVDDEAATYAGSWTSSGYGDPIDGTSHNDGDGSKGKLSARFETSLPESATYEVRLAYSSAPNRAKNVPVKVEHAKGSDTVSVNQQQKPTVEKYFVSLGKFEFTKEKPAVVTVSNEGTKGYVAVDAVQWVRVK</sequence>
<evidence type="ECO:0000259" key="8">
    <source>
        <dbReference type="Pfam" id="PF25275"/>
    </source>
</evidence>